<dbReference type="AlphaFoldDB" id="R7URE9"/>
<evidence type="ECO:0000259" key="10">
    <source>
        <dbReference type="Pfam" id="PF03828"/>
    </source>
</evidence>
<reference evidence="14" key="1">
    <citation type="submission" date="2012-12" db="EMBL/GenBank/DDBJ databases">
        <authorList>
            <person name="Hellsten U."/>
            <person name="Grimwood J."/>
            <person name="Chapman J.A."/>
            <person name="Shapiro H."/>
            <person name="Aerts A."/>
            <person name="Otillar R.P."/>
            <person name="Terry A.Y."/>
            <person name="Boore J.L."/>
            <person name="Simakov O."/>
            <person name="Marletaz F."/>
            <person name="Cho S.-J."/>
            <person name="Edsinger-Gonzales E."/>
            <person name="Havlak P."/>
            <person name="Kuo D.-H."/>
            <person name="Larsson T."/>
            <person name="Lv J."/>
            <person name="Arendt D."/>
            <person name="Savage R."/>
            <person name="Osoegawa K."/>
            <person name="de Jong P."/>
            <person name="Lindberg D.R."/>
            <person name="Seaver E.C."/>
            <person name="Weisblat D.A."/>
            <person name="Putnam N.H."/>
            <person name="Grigoriev I.V."/>
            <person name="Rokhsar D.S."/>
        </authorList>
    </citation>
    <scope>NUCLEOTIDE SEQUENCE</scope>
    <source>
        <strain evidence="14">I ESC-2004</strain>
    </source>
</reference>
<evidence type="ECO:0000256" key="9">
    <source>
        <dbReference type="SAM" id="MobiDB-lite"/>
    </source>
</evidence>
<dbReference type="InterPro" id="IPR043519">
    <property type="entry name" value="NT_sf"/>
</dbReference>
<proteinExistence type="inferred from homology"/>
<evidence type="ECO:0000256" key="4">
    <source>
        <dbReference type="ARBA" id="ARBA00022490"/>
    </source>
</evidence>
<dbReference type="GO" id="GO:0031123">
    <property type="term" value="P:RNA 3'-end processing"/>
    <property type="evidence" value="ECO:0007669"/>
    <property type="project" value="TreeGrafter"/>
</dbReference>
<dbReference type="SUPFAM" id="SSF81631">
    <property type="entry name" value="PAP/OAS1 substrate-binding domain"/>
    <property type="match status" value="1"/>
</dbReference>
<dbReference type="CDD" id="cd05402">
    <property type="entry name" value="NT_PAP_TUTase"/>
    <property type="match status" value="1"/>
</dbReference>
<keyword evidence="4" id="KW-0963">Cytoplasm</keyword>
<reference evidence="12 14" key="2">
    <citation type="journal article" date="2013" name="Nature">
        <title>Insights into bilaterian evolution from three spiralian genomes.</title>
        <authorList>
            <person name="Simakov O."/>
            <person name="Marletaz F."/>
            <person name="Cho S.J."/>
            <person name="Edsinger-Gonzales E."/>
            <person name="Havlak P."/>
            <person name="Hellsten U."/>
            <person name="Kuo D.H."/>
            <person name="Larsson T."/>
            <person name="Lv J."/>
            <person name="Arendt D."/>
            <person name="Savage R."/>
            <person name="Osoegawa K."/>
            <person name="de Jong P."/>
            <person name="Grimwood J."/>
            <person name="Chapman J.A."/>
            <person name="Shapiro H."/>
            <person name="Aerts A."/>
            <person name="Otillar R.P."/>
            <person name="Terry A.Y."/>
            <person name="Boore J.L."/>
            <person name="Grigoriev I.V."/>
            <person name="Lindberg D.R."/>
            <person name="Seaver E.C."/>
            <person name="Weisblat D.A."/>
            <person name="Putnam N.H."/>
            <person name="Rokhsar D.S."/>
        </authorList>
    </citation>
    <scope>NUCLEOTIDE SEQUENCE</scope>
    <source>
        <strain evidence="12 14">I ESC-2004</strain>
    </source>
</reference>
<keyword evidence="6" id="KW-0479">Metal-binding</keyword>
<dbReference type="OMA" id="RTYAYAD"/>
<dbReference type="EMBL" id="AMQN01007616">
    <property type="status" value="NOT_ANNOTATED_CDS"/>
    <property type="molecule type" value="Genomic_DNA"/>
</dbReference>
<name>R7URE9_CAPTE</name>
<organism evidence="12">
    <name type="scientific">Capitella teleta</name>
    <name type="common">Polychaete worm</name>
    <dbReference type="NCBI Taxonomy" id="283909"/>
    <lineage>
        <taxon>Eukaryota</taxon>
        <taxon>Metazoa</taxon>
        <taxon>Spiralia</taxon>
        <taxon>Lophotrochozoa</taxon>
        <taxon>Annelida</taxon>
        <taxon>Polychaeta</taxon>
        <taxon>Sedentaria</taxon>
        <taxon>Scolecida</taxon>
        <taxon>Capitellidae</taxon>
        <taxon>Capitella</taxon>
    </lineage>
</organism>
<dbReference type="PANTHER" id="PTHR12271">
    <property type="entry name" value="POLY A POLYMERASE CID PAP -RELATED"/>
    <property type="match status" value="1"/>
</dbReference>
<sequence>MNSGFLFNASPLMFNSPLLSNAAVIHPPIPPYSILHLIPSRLFQPSGISPTQQLLFFHTYSFTNSEFYHPLDAAEPLDQQADMQSRGVKRQPEFHLQSSPDQKRARAHESPPPHASGSKVTSKRQQELVGRITRYIWDRCERNGQLQSLYVKKMKLRDAIYAVMKGVFPYCGLYIVGSSMNGFGDMESDMDLCLMLSHSQIDQKKDATEILRLLHTALRHCKFLSQVRIIRAKVPILRFVDRISNVECDININNQVGIRNTHLLSAYSQMDARIVPLVKTVKRWARAQNINDASQGSVSSYSLVLMVLHYLQYGCSPPVIPSLQQKYPHKFNSDQDIRRITLNDELPTYTSPNEQSIGELFLGFLEYYAVIFDFESDCISVRLGTKIPRHVAMKQCTENSPNQWKCLCIEEPFNLSNTARSVFDITVFQRILHVFRKTHLHIRSSGNMQAIFDKPF</sequence>
<feature type="domain" description="PAP-associated" evidence="10">
    <location>
        <begin position="356"/>
        <end position="417"/>
    </location>
</feature>
<dbReference type="GO" id="GO:0005737">
    <property type="term" value="C:cytoplasm"/>
    <property type="evidence" value="ECO:0007669"/>
    <property type="project" value="UniProtKB-SubCell"/>
</dbReference>
<comment type="cofactor">
    <cofactor evidence="1">
        <name>Mn(2+)</name>
        <dbReference type="ChEBI" id="CHEBI:29035"/>
    </cofactor>
</comment>
<comment type="subcellular location">
    <subcellularLocation>
        <location evidence="3">Cytoplasm</location>
    </subcellularLocation>
</comment>
<evidence type="ECO:0000259" key="11">
    <source>
        <dbReference type="Pfam" id="PF22600"/>
    </source>
</evidence>
<keyword evidence="14" id="KW-1185">Reference proteome</keyword>
<dbReference type="Gene3D" id="3.30.460.10">
    <property type="entry name" value="Beta Polymerase, domain 2"/>
    <property type="match status" value="1"/>
</dbReference>
<evidence type="ECO:0000313" key="12">
    <source>
        <dbReference type="EMBL" id="ELU05986.1"/>
    </source>
</evidence>
<dbReference type="HOGENOM" id="CLU_033943_5_0_1"/>
<dbReference type="Gene3D" id="1.10.1410.10">
    <property type="match status" value="1"/>
</dbReference>
<keyword evidence="5" id="KW-0808">Transferase</keyword>
<dbReference type="STRING" id="283909.R7URE9"/>
<dbReference type="EnsemblMetazoa" id="CapteT208596">
    <property type="protein sequence ID" value="CapteP208596"/>
    <property type="gene ID" value="CapteG208596"/>
</dbReference>
<dbReference type="EMBL" id="KB301027">
    <property type="protein sequence ID" value="ELU05986.1"/>
    <property type="molecule type" value="Genomic_DNA"/>
</dbReference>
<feature type="domain" description="Poly(A) RNA polymerase mitochondrial-like central palm" evidence="11">
    <location>
        <begin position="132"/>
        <end position="269"/>
    </location>
</feature>
<evidence type="ECO:0000256" key="7">
    <source>
        <dbReference type="ARBA" id="ARBA00022842"/>
    </source>
</evidence>
<evidence type="ECO:0000256" key="1">
    <source>
        <dbReference type="ARBA" id="ARBA00001936"/>
    </source>
</evidence>
<dbReference type="OrthoDB" id="2274644at2759"/>
<evidence type="ECO:0000256" key="6">
    <source>
        <dbReference type="ARBA" id="ARBA00022723"/>
    </source>
</evidence>
<dbReference type="Proteomes" id="UP000014760">
    <property type="component" value="Unassembled WGS sequence"/>
</dbReference>
<evidence type="ECO:0000313" key="14">
    <source>
        <dbReference type="Proteomes" id="UP000014760"/>
    </source>
</evidence>
<dbReference type="SUPFAM" id="SSF81301">
    <property type="entry name" value="Nucleotidyltransferase"/>
    <property type="match status" value="1"/>
</dbReference>
<dbReference type="PANTHER" id="PTHR12271:SF40">
    <property type="entry name" value="POLY(A) RNA POLYMERASE GLD2"/>
    <property type="match status" value="1"/>
</dbReference>
<dbReference type="InterPro" id="IPR002058">
    <property type="entry name" value="PAP_assoc"/>
</dbReference>
<feature type="region of interest" description="Disordered" evidence="9">
    <location>
        <begin position="80"/>
        <end position="124"/>
    </location>
</feature>
<evidence type="ECO:0000256" key="8">
    <source>
        <dbReference type="ARBA" id="ARBA00038491"/>
    </source>
</evidence>
<comment type="cofactor">
    <cofactor evidence="2">
        <name>Mg(2+)</name>
        <dbReference type="ChEBI" id="CHEBI:18420"/>
    </cofactor>
</comment>
<dbReference type="GO" id="GO:0046872">
    <property type="term" value="F:metal ion binding"/>
    <property type="evidence" value="ECO:0007669"/>
    <property type="project" value="UniProtKB-KW"/>
</dbReference>
<dbReference type="Pfam" id="PF22600">
    <property type="entry name" value="MTPAP-like_central"/>
    <property type="match status" value="1"/>
</dbReference>
<evidence type="ECO:0000256" key="3">
    <source>
        <dbReference type="ARBA" id="ARBA00004496"/>
    </source>
</evidence>
<evidence type="ECO:0000256" key="5">
    <source>
        <dbReference type="ARBA" id="ARBA00022679"/>
    </source>
</evidence>
<dbReference type="InterPro" id="IPR054708">
    <property type="entry name" value="MTPAP-like_central"/>
</dbReference>
<protein>
    <submittedName>
        <fullName evidence="12 13">Uncharacterized protein</fullName>
    </submittedName>
</protein>
<comment type="similarity">
    <text evidence="8">Belongs to the DNA polymerase type-B-like family. GLD2 subfamily.</text>
</comment>
<gene>
    <name evidence="12" type="ORF">CAPTEDRAFT_208596</name>
</gene>
<feature type="compositionally biased region" description="Basic and acidic residues" evidence="9">
    <location>
        <begin position="101"/>
        <end position="111"/>
    </location>
</feature>
<dbReference type="GO" id="GO:1990817">
    <property type="term" value="F:poly(A) RNA polymerase activity"/>
    <property type="evidence" value="ECO:0007669"/>
    <property type="project" value="TreeGrafter"/>
</dbReference>
<evidence type="ECO:0000313" key="13">
    <source>
        <dbReference type="EnsemblMetazoa" id="CapteP208596"/>
    </source>
</evidence>
<evidence type="ECO:0000256" key="2">
    <source>
        <dbReference type="ARBA" id="ARBA00001946"/>
    </source>
</evidence>
<accession>R7URE9</accession>
<dbReference type="Pfam" id="PF03828">
    <property type="entry name" value="PAP_assoc"/>
    <property type="match status" value="1"/>
</dbReference>
<keyword evidence="7" id="KW-0460">Magnesium</keyword>
<reference evidence="13" key="3">
    <citation type="submission" date="2015-06" db="UniProtKB">
        <authorList>
            <consortium name="EnsemblMetazoa"/>
        </authorList>
    </citation>
    <scope>IDENTIFICATION</scope>
</reference>